<proteinExistence type="predicted"/>
<evidence type="ECO:0000313" key="5">
    <source>
        <dbReference type="Proteomes" id="UP000801492"/>
    </source>
</evidence>
<reference evidence="4" key="1">
    <citation type="submission" date="2019-08" db="EMBL/GenBank/DDBJ databases">
        <title>The genome of the North American firefly Photinus pyralis.</title>
        <authorList>
            <consortium name="Photinus pyralis genome working group"/>
            <person name="Fallon T.R."/>
            <person name="Sander Lower S.E."/>
            <person name="Weng J.-K."/>
        </authorList>
    </citation>
    <scope>NUCLEOTIDE SEQUENCE</scope>
    <source>
        <strain evidence="4">TRF0915ILg1</strain>
        <tissue evidence="4">Whole body</tissue>
    </source>
</reference>
<dbReference type="InterPro" id="IPR006600">
    <property type="entry name" value="HTH_CenpB_DNA-bd_dom"/>
</dbReference>
<dbReference type="EMBL" id="VTPC01006228">
    <property type="protein sequence ID" value="KAF2895127.1"/>
    <property type="molecule type" value="Genomic_DNA"/>
</dbReference>
<dbReference type="InterPro" id="IPR050863">
    <property type="entry name" value="CenT-Element_Derived"/>
</dbReference>
<dbReference type="GO" id="GO:0005634">
    <property type="term" value="C:nucleus"/>
    <property type="evidence" value="ECO:0007669"/>
    <property type="project" value="UniProtKB-SubCell"/>
</dbReference>
<dbReference type="AlphaFoldDB" id="A0A8K0D180"/>
<dbReference type="Proteomes" id="UP000801492">
    <property type="component" value="Unassembled WGS sequence"/>
</dbReference>
<dbReference type="Pfam" id="PF03184">
    <property type="entry name" value="DDE_1"/>
    <property type="match status" value="2"/>
</dbReference>
<dbReference type="PANTHER" id="PTHR19303">
    <property type="entry name" value="TRANSPOSON"/>
    <property type="match status" value="1"/>
</dbReference>
<dbReference type="PANTHER" id="PTHR19303:SF73">
    <property type="entry name" value="PROTEIN PDC2"/>
    <property type="match status" value="1"/>
</dbReference>
<accession>A0A8K0D180</accession>
<organism evidence="4 5">
    <name type="scientific">Ignelater luminosus</name>
    <name type="common">Cucubano</name>
    <name type="synonym">Pyrophorus luminosus</name>
    <dbReference type="NCBI Taxonomy" id="2038154"/>
    <lineage>
        <taxon>Eukaryota</taxon>
        <taxon>Metazoa</taxon>
        <taxon>Ecdysozoa</taxon>
        <taxon>Arthropoda</taxon>
        <taxon>Hexapoda</taxon>
        <taxon>Insecta</taxon>
        <taxon>Pterygota</taxon>
        <taxon>Neoptera</taxon>
        <taxon>Endopterygota</taxon>
        <taxon>Coleoptera</taxon>
        <taxon>Polyphaga</taxon>
        <taxon>Elateriformia</taxon>
        <taxon>Elateroidea</taxon>
        <taxon>Elateridae</taxon>
        <taxon>Agrypninae</taxon>
        <taxon>Pyrophorini</taxon>
        <taxon>Ignelater</taxon>
    </lineage>
</organism>
<dbReference type="SUPFAM" id="SSF56672">
    <property type="entry name" value="DNA/RNA polymerases"/>
    <property type="match status" value="1"/>
</dbReference>
<dbReference type="InterPro" id="IPR043502">
    <property type="entry name" value="DNA/RNA_pol_sf"/>
</dbReference>
<dbReference type="Gene3D" id="1.10.10.60">
    <property type="entry name" value="Homeodomain-like"/>
    <property type="match status" value="1"/>
</dbReference>
<sequence>MRGKSSLTTSLRVVFDALPPSSSGKSLNDIEIVGPALQNYLFALLIRFLKYRYIASADIAKIHRQILIDEPHRRLQKIVWRDSPSESLKTYESEIVTYGHTAAPYLAIRCLSELINQIEGNHPTIAEIIRDDIFVDNSLTGADSIKEAAYICENVSKVLKTVCFELQKWYSNKPGVLKNVGSANQGYHILEFGEHENAKTLGLTYAGVFPNDIDRASLWWHGPSWLAWDSEFWSEQNCKSEGLPEIRNKSKCFISKENKLSPFNEYSDLRQSGYLFNLCRCSTVWKSQRFRALKQIYEEAVFTWFSQKRYFGQHISGPVICEITVDFNKELGGDSEFSASQGWLDKFKSWHGIRQLDIHGENLREMSAPGYKASKEQVTLMACANATGTHKIPMILIEKSQKPRCFKFIPEVKKFLELMGKQEQPALLLLDNAPSHPDAESLTRDGLKVIFLPSNMTSIMQSIDQSIIKTMKRNYRKQLLRRPLLRDNDDKEEEADSVIKFFKSMDLKDCCYMLLKIPYENLNGATDDLLPQNEGHKEPELMTEVLDTLESLKLKEDCDRENVPTIEGTTF</sequence>
<dbReference type="Pfam" id="PF03221">
    <property type="entry name" value="HTH_Tnp_Tc5"/>
    <property type="match status" value="1"/>
</dbReference>
<dbReference type="GO" id="GO:0003677">
    <property type="term" value="F:DNA binding"/>
    <property type="evidence" value="ECO:0007669"/>
    <property type="project" value="UniProtKB-KW"/>
</dbReference>
<dbReference type="SMART" id="SM00674">
    <property type="entry name" value="CENPB"/>
    <property type="match status" value="1"/>
</dbReference>
<keyword evidence="5" id="KW-1185">Reference proteome</keyword>
<evidence type="ECO:0000256" key="1">
    <source>
        <dbReference type="ARBA" id="ARBA00004123"/>
    </source>
</evidence>
<feature type="domain" description="HTH CENPB-type" evidence="3">
    <location>
        <begin position="285"/>
        <end position="357"/>
    </location>
</feature>
<evidence type="ECO:0000256" key="2">
    <source>
        <dbReference type="ARBA" id="ARBA00023125"/>
    </source>
</evidence>
<protein>
    <recommendedName>
        <fullName evidence="3">HTH CENPB-type domain-containing protein</fullName>
    </recommendedName>
</protein>
<evidence type="ECO:0000259" key="3">
    <source>
        <dbReference type="PROSITE" id="PS51253"/>
    </source>
</evidence>
<dbReference type="SUPFAM" id="SSF46689">
    <property type="entry name" value="Homeodomain-like"/>
    <property type="match status" value="1"/>
</dbReference>
<comment type="subcellular location">
    <subcellularLocation>
        <location evidence="1">Nucleus</location>
    </subcellularLocation>
</comment>
<dbReference type="InterPro" id="IPR004875">
    <property type="entry name" value="DDE_SF_endonuclease_dom"/>
</dbReference>
<keyword evidence="2" id="KW-0238">DNA-binding</keyword>
<dbReference type="PROSITE" id="PS51253">
    <property type="entry name" value="HTH_CENPB"/>
    <property type="match status" value="1"/>
</dbReference>
<name>A0A8K0D180_IGNLU</name>
<comment type="caution">
    <text evidence="4">The sequence shown here is derived from an EMBL/GenBank/DDBJ whole genome shotgun (WGS) entry which is preliminary data.</text>
</comment>
<dbReference type="InterPro" id="IPR009057">
    <property type="entry name" value="Homeodomain-like_sf"/>
</dbReference>
<evidence type="ECO:0000313" key="4">
    <source>
        <dbReference type="EMBL" id="KAF2895127.1"/>
    </source>
</evidence>
<gene>
    <name evidence="4" type="ORF">ILUMI_11047</name>
</gene>
<dbReference type="OrthoDB" id="7990652at2759"/>
<dbReference type="GO" id="GO:0071897">
    <property type="term" value="P:DNA biosynthetic process"/>
    <property type="evidence" value="ECO:0007669"/>
    <property type="project" value="UniProtKB-ARBA"/>
</dbReference>